<comment type="caution">
    <text evidence="2">The sequence shown here is derived from an EMBL/GenBank/DDBJ whole genome shotgun (WGS) entry which is preliminary data.</text>
</comment>
<organism evidence="2 3">
    <name type="scientific">Phytophthora palmivora</name>
    <dbReference type="NCBI Taxonomy" id="4796"/>
    <lineage>
        <taxon>Eukaryota</taxon>
        <taxon>Sar</taxon>
        <taxon>Stramenopiles</taxon>
        <taxon>Oomycota</taxon>
        <taxon>Peronosporomycetes</taxon>
        <taxon>Peronosporales</taxon>
        <taxon>Peronosporaceae</taxon>
        <taxon>Phytophthora</taxon>
    </lineage>
</organism>
<dbReference type="Proteomes" id="UP000237271">
    <property type="component" value="Unassembled WGS sequence"/>
</dbReference>
<proteinExistence type="predicted"/>
<keyword evidence="3" id="KW-1185">Reference proteome</keyword>
<evidence type="ECO:0000313" key="2">
    <source>
        <dbReference type="EMBL" id="POM67143.1"/>
    </source>
</evidence>
<accession>A0A2P4XNL2</accession>
<evidence type="ECO:0000256" key="1">
    <source>
        <dbReference type="SAM" id="MobiDB-lite"/>
    </source>
</evidence>
<dbReference type="AlphaFoldDB" id="A0A2P4XNL2"/>
<reference evidence="2 3" key="1">
    <citation type="journal article" date="2017" name="Genome Biol. Evol.">
        <title>Phytophthora megakarya and P. palmivora, closely related causal agents of cacao black pod rot, underwent increases in genome sizes and gene numbers by different mechanisms.</title>
        <authorList>
            <person name="Ali S.S."/>
            <person name="Shao J."/>
            <person name="Lary D.J."/>
            <person name="Kronmiller B."/>
            <person name="Shen D."/>
            <person name="Strem M.D."/>
            <person name="Amoako-Attah I."/>
            <person name="Akrofi A.Y."/>
            <person name="Begoude B.A."/>
            <person name="Ten Hoopen G.M."/>
            <person name="Coulibaly K."/>
            <person name="Kebe B.I."/>
            <person name="Melnick R.L."/>
            <person name="Guiltinan M.J."/>
            <person name="Tyler B.M."/>
            <person name="Meinhardt L.W."/>
            <person name="Bailey B.A."/>
        </authorList>
    </citation>
    <scope>NUCLEOTIDE SEQUENCE [LARGE SCALE GENOMIC DNA]</scope>
    <source>
        <strain evidence="3">sbr112.9</strain>
    </source>
</reference>
<gene>
    <name evidence="2" type="ORF">PHPALM_16900</name>
</gene>
<evidence type="ECO:0000313" key="3">
    <source>
        <dbReference type="Proteomes" id="UP000237271"/>
    </source>
</evidence>
<feature type="region of interest" description="Disordered" evidence="1">
    <location>
        <begin position="77"/>
        <end position="96"/>
    </location>
</feature>
<name>A0A2P4XNL2_9STRA</name>
<dbReference type="EMBL" id="NCKW01009469">
    <property type="protein sequence ID" value="POM67143.1"/>
    <property type="molecule type" value="Genomic_DNA"/>
</dbReference>
<dbReference type="OrthoDB" id="10428029at2759"/>
<protein>
    <submittedName>
        <fullName evidence="2">Uncharacterized protein</fullName>
    </submittedName>
</protein>
<sequence>MQPQIDWRGRKIEGTKTETLQWERTSETRGPIEEGGLVIASGLRRSLEAKGLSAKRPDSCIETDVTSAVELARDTVQKESPNAVRGQHQDALAGKDTVVNNELDSHKHEGMSKRLIFTMGVVDEVGVQTKYITRKKLKKFLRLKTK</sequence>